<feature type="transmembrane region" description="Helical" evidence="1">
    <location>
        <begin position="65"/>
        <end position="86"/>
    </location>
</feature>
<evidence type="ECO:0000313" key="2">
    <source>
        <dbReference type="EMBL" id="QLI05408.1"/>
    </source>
</evidence>
<dbReference type="RefSeq" id="WP_179975901.1">
    <property type="nucleotide sequence ID" value="NZ_CP049075.1"/>
</dbReference>
<dbReference type="KEGG" id="cinf:CINF_0897"/>
<gene>
    <name evidence="2" type="ORF">CINF_0897</name>
</gene>
<keyword evidence="1" id="KW-1133">Transmembrane helix</keyword>
<name>A0A7H9CJG4_9BACT</name>
<evidence type="ECO:0000313" key="3">
    <source>
        <dbReference type="Proteomes" id="UP000509414"/>
    </source>
</evidence>
<dbReference type="Proteomes" id="UP000509414">
    <property type="component" value="Chromosome"/>
</dbReference>
<sequence length="123" mass="14252">MSLFHIDCECGQKIPKNGDIGAPPRKKPKFWGFGLRDELPTYDRKCPKCGAEYKKYWIVGHLQNLSNVLMLPIILVSSHFICKIFFGKQDLFLYVCLAVFVVWFCVEIFALYAQPYKKIIKKG</sequence>
<dbReference type="AlphaFoldDB" id="A0A7H9CJG4"/>
<evidence type="ECO:0000256" key="1">
    <source>
        <dbReference type="SAM" id="Phobius"/>
    </source>
</evidence>
<proteinExistence type="predicted"/>
<keyword evidence="3" id="KW-1185">Reference proteome</keyword>
<protein>
    <submittedName>
        <fullName evidence="2">Putative membrane protein</fullName>
    </submittedName>
</protein>
<reference evidence="2 3" key="1">
    <citation type="submission" date="2020-02" db="EMBL/GenBank/DDBJ databases">
        <title>Complete genome sequence of the novel Campylobacter species Candidatus Campylobacter infans.</title>
        <authorList>
            <person name="Duim B."/>
            <person name="Zomer A."/>
            <person name="van der Graaf L."/>
            <person name="Wagenaar J."/>
        </authorList>
    </citation>
    <scope>NUCLEOTIDE SEQUENCE [LARGE SCALE GENOMIC DNA]</scope>
    <source>
        <strain evidence="2 3">19S00001</strain>
    </source>
</reference>
<keyword evidence="1" id="KW-0472">Membrane</keyword>
<feature type="transmembrane region" description="Helical" evidence="1">
    <location>
        <begin position="92"/>
        <end position="113"/>
    </location>
</feature>
<organism evidence="2 3">
    <name type="scientific">Candidatus Campylobacter infans</name>
    <dbReference type="NCBI Taxonomy" id="2561898"/>
    <lineage>
        <taxon>Bacteria</taxon>
        <taxon>Pseudomonadati</taxon>
        <taxon>Campylobacterota</taxon>
        <taxon>Epsilonproteobacteria</taxon>
        <taxon>Campylobacterales</taxon>
        <taxon>Campylobacteraceae</taxon>
        <taxon>Campylobacter</taxon>
    </lineage>
</organism>
<keyword evidence="1" id="KW-0812">Transmembrane</keyword>
<accession>A0A7H9CJG4</accession>
<dbReference type="EMBL" id="CP049075">
    <property type="protein sequence ID" value="QLI05408.1"/>
    <property type="molecule type" value="Genomic_DNA"/>
</dbReference>